<dbReference type="AlphaFoldDB" id="A0A4P7W216"/>
<dbReference type="CDD" id="cd00156">
    <property type="entry name" value="REC"/>
    <property type="match status" value="1"/>
</dbReference>
<dbReference type="InterPro" id="IPR002197">
    <property type="entry name" value="HTH_Fis"/>
</dbReference>
<gene>
    <name evidence="3" type="ORF">E7747_06445</name>
</gene>
<dbReference type="InterPro" id="IPR011006">
    <property type="entry name" value="CheY-like_superfamily"/>
</dbReference>
<dbReference type="Gene3D" id="1.10.10.60">
    <property type="entry name" value="Homeodomain-like"/>
    <property type="match status" value="1"/>
</dbReference>
<dbReference type="GO" id="GO:0043565">
    <property type="term" value="F:sequence-specific DNA binding"/>
    <property type="evidence" value="ECO:0007669"/>
    <property type="project" value="InterPro"/>
</dbReference>
<dbReference type="Proteomes" id="UP000297149">
    <property type="component" value="Chromosome"/>
</dbReference>
<dbReference type="RefSeq" id="WP_136414849.1">
    <property type="nucleotide sequence ID" value="NZ_CAXHQF010000070.1"/>
</dbReference>
<reference evidence="4" key="1">
    <citation type="submission" date="2019-02" db="EMBL/GenBank/DDBJ databases">
        <title>Isolation and identification of novel species under the genus Muribaculum.</title>
        <authorList>
            <person name="Miyake S."/>
            <person name="Ding Y."/>
            <person name="Low A."/>
            <person name="Soh M."/>
            <person name="Seedorf H."/>
        </authorList>
    </citation>
    <scope>NUCLEOTIDE SEQUENCE [LARGE SCALE GENOMIC DNA]</scope>
    <source>
        <strain evidence="4">H5</strain>
    </source>
</reference>
<dbReference type="InterPro" id="IPR009057">
    <property type="entry name" value="Homeodomain-like_sf"/>
</dbReference>
<dbReference type="GO" id="GO:0000160">
    <property type="term" value="P:phosphorelay signal transduction system"/>
    <property type="evidence" value="ECO:0007669"/>
    <property type="project" value="InterPro"/>
</dbReference>
<dbReference type="SMART" id="SM00448">
    <property type="entry name" value="REC"/>
    <property type="match status" value="1"/>
</dbReference>
<dbReference type="PROSITE" id="PS50110">
    <property type="entry name" value="RESPONSE_REGULATORY"/>
    <property type="match status" value="1"/>
</dbReference>
<evidence type="ECO:0000313" key="3">
    <source>
        <dbReference type="EMBL" id="QCD41953.1"/>
    </source>
</evidence>
<keyword evidence="1" id="KW-0597">Phosphoprotein</keyword>
<dbReference type="Pfam" id="PF02954">
    <property type="entry name" value="HTH_8"/>
    <property type="match status" value="1"/>
</dbReference>
<organism evidence="3 4">
    <name type="scientific">Duncaniella dubosii</name>
    <dbReference type="NCBI Taxonomy" id="2518971"/>
    <lineage>
        <taxon>Bacteria</taxon>
        <taxon>Pseudomonadati</taxon>
        <taxon>Bacteroidota</taxon>
        <taxon>Bacteroidia</taxon>
        <taxon>Bacteroidales</taxon>
        <taxon>Muribaculaceae</taxon>
        <taxon>Duncaniella</taxon>
    </lineage>
</organism>
<evidence type="ECO:0000256" key="1">
    <source>
        <dbReference type="PROSITE-ProRule" id="PRU00169"/>
    </source>
</evidence>
<accession>A0A4P7W216</accession>
<keyword evidence="4" id="KW-1185">Reference proteome</keyword>
<dbReference type="Pfam" id="PF00072">
    <property type="entry name" value="Response_reg"/>
    <property type="match status" value="1"/>
</dbReference>
<dbReference type="InterPro" id="IPR001789">
    <property type="entry name" value="Sig_transdc_resp-reg_receiver"/>
</dbReference>
<dbReference type="PRINTS" id="PR01590">
    <property type="entry name" value="HTHFIS"/>
</dbReference>
<dbReference type="EMBL" id="CP039396">
    <property type="protein sequence ID" value="QCD41953.1"/>
    <property type="molecule type" value="Genomic_DNA"/>
</dbReference>
<feature type="modified residue" description="4-aspartylphosphate" evidence="1">
    <location>
        <position position="51"/>
    </location>
</feature>
<proteinExistence type="predicted"/>
<name>A0A4P7W216_9BACT</name>
<dbReference type="PANTHER" id="PTHR32071">
    <property type="entry name" value="TRANSCRIPTIONAL REGULATORY PROTEIN"/>
    <property type="match status" value="1"/>
</dbReference>
<dbReference type="KEGG" id="ddb:E7747_06445"/>
<evidence type="ECO:0000313" key="4">
    <source>
        <dbReference type="Proteomes" id="UP000297149"/>
    </source>
</evidence>
<feature type="domain" description="Response regulatory" evidence="2">
    <location>
        <begin position="2"/>
        <end position="121"/>
    </location>
</feature>
<dbReference type="SUPFAM" id="SSF52172">
    <property type="entry name" value="CheY-like"/>
    <property type="match status" value="1"/>
</dbReference>
<dbReference type="Gene3D" id="3.40.50.2300">
    <property type="match status" value="1"/>
</dbReference>
<protein>
    <submittedName>
        <fullName evidence="3">Response regulator</fullName>
    </submittedName>
</protein>
<sequence length="187" mass="20801">MTLLVVDDNRSVLAAVRLLAEIKFDRVLTTTSPSRIPQLLREEKPSCVLLDMNFSSPVTNGNEGLYWLSEIRRLSPTTPVVLFTAYAEIELAVQGLKDGAADFVTKPWNNARLLQTLLHAATQTGNQPHNRSDDSPVNPPATTLEQMERRMISEALADNGGNLSATAERLGITRQTLYNKLKRHHLQ</sequence>
<dbReference type="PANTHER" id="PTHR32071:SF113">
    <property type="entry name" value="ALGINATE BIOSYNTHESIS TRANSCRIPTIONAL REGULATORY PROTEIN ALGB"/>
    <property type="match status" value="1"/>
</dbReference>
<evidence type="ECO:0000259" key="2">
    <source>
        <dbReference type="PROSITE" id="PS50110"/>
    </source>
</evidence>
<dbReference type="SUPFAM" id="SSF46689">
    <property type="entry name" value="Homeodomain-like"/>
    <property type="match status" value="1"/>
</dbReference>